<sequence length="51" mass="5638">MHITQARGLCLYRCVTCSSQRKGAGFVFSLFGSFRNSLQTGLSNVLTFIYG</sequence>
<dbReference type="EMBL" id="GBXM01018913">
    <property type="protein sequence ID" value="JAH89664.1"/>
    <property type="molecule type" value="Transcribed_RNA"/>
</dbReference>
<reference evidence="1" key="2">
    <citation type="journal article" date="2015" name="Fish Shellfish Immunol.">
        <title>Early steps in the European eel (Anguilla anguilla)-Vibrio vulnificus interaction in the gills: Role of the RtxA13 toxin.</title>
        <authorList>
            <person name="Callol A."/>
            <person name="Pajuelo D."/>
            <person name="Ebbesson L."/>
            <person name="Teles M."/>
            <person name="MacKenzie S."/>
            <person name="Amaro C."/>
        </authorList>
    </citation>
    <scope>NUCLEOTIDE SEQUENCE</scope>
</reference>
<name>A0A0E9WGY8_ANGAN</name>
<proteinExistence type="predicted"/>
<reference evidence="1" key="1">
    <citation type="submission" date="2014-11" db="EMBL/GenBank/DDBJ databases">
        <authorList>
            <person name="Amaro Gonzalez C."/>
        </authorList>
    </citation>
    <scope>NUCLEOTIDE SEQUENCE</scope>
</reference>
<dbReference type="AlphaFoldDB" id="A0A0E9WGY8"/>
<organism evidence="1">
    <name type="scientific">Anguilla anguilla</name>
    <name type="common">European freshwater eel</name>
    <name type="synonym">Muraena anguilla</name>
    <dbReference type="NCBI Taxonomy" id="7936"/>
    <lineage>
        <taxon>Eukaryota</taxon>
        <taxon>Metazoa</taxon>
        <taxon>Chordata</taxon>
        <taxon>Craniata</taxon>
        <taxon>Vertebrata</taxon>
        <taxon>Euteleostomi</taxon>
        <taxon>Actinopterygii</taxon>
        <taxon>Neopterygii</taxon>
        <taxon>Teleostei</taxon>
        <taxon>Anguilliformes</taxon>
        <taxon>Anguillidae</taxon>
        <taxon>Anguilla</taxon>
    </lineage>
</organism>
<protein>
    <submittedName>
        <fullName evidence="1">Uncharacterized protein</fullName>
    </submittedName>
</protein>
<accession>A0A0E9WGY8</accession>
<evidence type="ECO:0000313" key="1">
    <source>
        <dbReference type="EMBL" id="JAH89664.1"/>
    </source>
</evidence>